<evidence type="ECO:0000259" key="9">
    <source>
        <dbReference type="PROSITE" id="PS50850"/>
    </source>
</evidence>
<keyword evidence="3" id="KW-0813">Transport</keyword>
<evidence type="ECO:0000313" key="10">
    <source>
        <dbReference type="EMBL" id="KAJ8988319.1"/>
    </source>
</evidence>
<evidence type="ECO:0000256" key="3">
    <source>
        <dbReference type="ARBA" id="ARBA00022448"/>
    </source>
</evidence>
<evidence type="ECO:0000256" key="6">
    <source>
        <dbReference type="ARBA" id="ARBA00023136"/>
    </source>
</evidence>
<feature type="transmembrane region" description="Helical" evidence="8">
    <location>
        <begin position="217"/>
        <end position="236"/>
    </location>
</feature>
<dbReference type="EMBL" id="JAJGCB010000019">
    <property type="protein sequence ID" value="KAJ8988319.1"/>
    <property type="molecule type" value="Genomic_DNA"/>
</dbReference>
<dbReference type="PANTHER" id="PTHR23501">
    <property type="entry name" value="MAJOR FACILITATOR SUPERFAMILY"/>
    <property type="match status" value="1"/>
</dbReference>
<feature type="transmembrane region" description="Helical" evidence="8">
    <location>
        <begin position="534"/>
        <end position="552"/>
    </location>
</feature>
<feature type="region of interest" description="Disordered" evidence="7">
    <location>
        <begin position="1"/>
        <end position="49"/>
    </location>
</feature>
<dbReference type="GO" id="GO:0005886">
    <property type="term" value="C:plasma membrane"/>
    <property type="evidence" value="ECO:0007669"/>
    <property type="project" value="TreeGrafter"/>
</dbReference>
<feature type="transmembrane region" description="Helical" evidence="8">
    <location>
        <begin position="257"/>
        <end position="277"/>
    </location>
</feature>
<evidence type="ECO:0000256" key="4">
    <source>
        <dbReference type="ARBA" id="ARBA00022692"/>
    </source>
</evidence>
<organism evidence="10 11">
    <name type="scientific">Exophiala dermatitidis</name>
    <name type="common">Black yeast-like fungus</name>
    <name type="synonym">Wangiella dermatitidis</name>
    <dbReference type="NCBI Taxonomy" id="5970"/>
    <lineage>
        <taxon>Eukaryota</taxon>
        <taxon>Fungi</taxon>
        <taxon>Dikarya</taxon>
        <taxon>Ascomycota</taxon>
        <taxon>Pezizomycotina</taxon>
        <taxon>Eurotiomycetes</taxon>
        <taxon>Chaetothyriomycetidae</taxon>
        <taxon>Chaetothyriales</taxon>
        <taxon>Herpotrichiellaceae</taxon>
        <taxon>Exophiala</taxon>
    </lineage>
</organism>
<feature type="transmembrane region" description="Helical" evidence="8">
    <location>
        <begin position="457"/>
        <end position="480"/>
    </location>
</feature>
<feature type="transmembrane region" description="Helical" evidence="8">
    <location>
        <begin position="369"/>
        <end position="386"/>
    </location>
</feature>
<dbReference type="AlphaFoldDB" id="A0AAN6IR72"/>
<comment type="subcellular location">
    <subcellularLocation>
        <location evidence="1">Membrane</location>
        <topology evidence="1">Multi-pass membrane protein</topology>
    </subcellularLocation>
</comment>
<dbReference type="SUPFAM" id="SSF103473">
    <property type="entry name" value="MFS general substrate transporter"/>
    <property type="match status" value="1"/>
</dbReference>
<accession>A0AAN6IR72</accession>
<feature type="transmembrane region" description="Helical" evidence="8">
    <location>
        <begin position="99"/>
        <end position="120"/>
    </location>
</feature>
<sequence length="558" mass="59412">MALDEGANGGVYAEKTRDDSEEQTPTGSQAQVHDHNDGAIQSTEADPPAAEEKRSITGLKWFFAYGAILSTVFLFALDGTIVANLQPSIVNTFRTEQDLAWIGVSFMLGNTTILPLGQAFGVFDIKWLFIICLILFEVGSALCGAAPDMDGLIVGRVIAGVGGCGIYAGGLNYVALLTTNRERPLYLAGIYCIWGIGCVLGPVIGGAFAQSSATWRWGFYINLPIAALFAPAYLFTLPGIDPLPDKPLVQKLRVLDWIGTVVFLGGCTCFSMALNFGGTLYKWNSGSEIALLVMTAVLLIAFILVTIYHPGVPAENKLLPVGFMRSKDLISLPILGAIVAGVMFTAIYYTPLLFQFTKADGPLMGGVRILPLICLLVFFALLNAFLMPKFGYFMPWYVFGNALMVIGAALMVTIKGDTPTANVYGYTILLGAGIGCYQSAGVAVATSIAPRSEANHAVSIMTIAQVAGIFAALCVTGAIFQNLVLAKVAAVLPARPLSDIVELTTGASSSLFRGLSPELKEAVISQVTDSIRNVFIYVLAVSAWGLALSVTLSRKKLY</sequence>
<dbReference type="PANTHER" id="PTHR23501:SF12">
    <property type="entry name" value="MAJOR FACILITATOR SUPERFAMILY (MFS) PROFILE DOMAIN-CONTAINING PROTEIN-RELATED"/>
    <property type="match status" value="1"/>
</dbReference>
<dbReference type="InterPro" id="IPR011701">
    <property type="entry name" value="MFS"/>
</dbReference>
<feature type="transmembrane region" description="Helical" evidence="8">
    <location>
        <begin position="289"/>
        <end position="308"/>
    </location>
</feature>
<keyword evidence="4 8" id="KW-0812">Transmembrane</keyword>
<dbReference type="PROSITE" id="PS50850">
    <property type="entry name" value="MFS"/>
    <property type="match status" value="1"/>
</dbReference>
<proteinExistence type="inferred from homology"/>
<feature type="transmembrane region" description="Helical" evidence="8">
    <location>
        <begin position="393"/>
        <end position="412"/>
    </location>
</feature>
<comment type="similarity">
    <text evidence="2">Belongs to the major facilitator superfamily. TCR/Tet family.</text>
</comment>
<feature type="transmembrane region" description="Helical" evidence="8">
    <location>
        <begin position="153"/>
        <end position="173"/>
    </location>
</feature>
<dbReference type="GO" id="GO:0022857">
    <property type="term" value="F:transmembrane transporter activity"/>
    <property type="evidence" value="ECO:0007669"/>
    <property type="project" value="InterPro"/>
</dbReference>
<evidence type="ECO:0000256" key="5">
    <source>
        <dbReference type="ARBA" id="ARBA00022989"/>
    </source>
</evidence>
<evidence type="ECO:0000256" key="2">
    <source>
        <dbReference type="ARBA" id="ARBA00007520"/>
    </source>
</evidence>
<protein>
    <recommendedName>
        <fullName evidence="9">Major facilitator superfamily (MFS) profile domain-containing protein</fullName>
    </recommendedName>
</protein>
<feature type="transmembrane region" description="Helical" evidence="8">
    <location>
        <begin position="62"/>
        <end position="87"/>
    </location>
</feature>
<dbReference type="InterPro" id="IPR020846">
    <property type="entry name" value="MFS_dom"/>
</dbReference>
<feature type="transmembrane region" description="Helical" evidence="8">
    <location>
        <begin position="424"/>
        <end position="445"/>
    </location>
</feature>
<feature type="domain" description="Major facilitator superfamily (MFS) profile" evidence="9">
    <location>
        <begin position="59"/>
        <end position="557"/>
    </location>
</feature>
<dbReference type="Gene3D" id="1.20.1250.20">
    <property type="entry name" value="MFS general substrate transporter like domains"/>
    <property type="match status" value="2"/>
</dbReference>
<keyword evidence="5 8" id="KW-1133">Transmembrane helix</keyword>
<keyword evidence="6 8" id="KW-0472">Membrane</keyword>
<name>A0AAN6IR72_EXODE</name>
<dbReference type="Proteomes" id="UP001161757">
    <property type="component" value="Unassembled WGS sequence"/>
</dbReference>
<dbReference type="InterPro" id="IPR036259">
    <property type="entry name" value="MFS_trans_sf"/>
</dbReference>
<dbReference type="Pfam" id="PF07690">
    <property type="entry name" value="MFS_1"/>
    <property type="match status" value="2"/>
</dbReference>
<evidence type="ECO:0000256" key="1">
    <source>
        <dbReference type="ARBA" id="ARBA00004141"/>
    </source>
</evidence>
<comment type="caution">
    <text evidence="10">The sequence shown here is derived from an EMBL/GenBank/DDBJ whole genome shotgun (WGS) entry which is preliminary data.</text>
</comment>
<evidence type="ECO:0000313" key="11">
    <source>
        <dbReference type="Proteomes" id="UP001161757"/>
    </source>
</evidence>
<gene>
    <name evidence="10" type="ORF">HRR80_007735</name>
</gene>
<evidence type="ECO:0000256" key="8">
    <source>
        <dbReference type="SAM" id="Phobius"/>
    </source>
</evidence>
<feature type="transmembrane region" description="Helical" evidence="8">
    <location>
        <begin position="185"/>
        <end position="205"/>
    </location>
</feature>
<evidence type="ECO:0000256" key="7">
    <source>
        <dbReference type="SAM" id="MobiDB-lite"/>
    </source>
</evidence>
<feature type="transmembrane region" description="Helical" evidence="8">
    <location>
        <begin position="329"/>
        <end position="349"/>
    </location>
</feature>
<feature type="transmembrane region" description="Helical" evidence="8">
    <location>
        <begin position="127"/>
        <end position="147"/>
    </location>
</feature>
<reference evidence="10" key="1">
    <citation type="submission" date="2023-01" db="EMBL/GenBank/DDBJ databases">
        <title>Exophiala dermititidis isolated from Cystic Fibrosis Patient.</title>
        <authorList>
            <person name="Kurbessoian T."/>
            <person name="Crocker A."/>
            <person name="Murante D."/>
            <person name="Hogan D.A."/>
            <person name="Stajich J.E."/>
        </authorList>
    </citation>
    <scope>NUCLEOTIDE SEQUENCE</scope>
    <source>
        <strain evidence="10">Ex8</strain>
    </source>
</reference>